<evidence type="ECO:0000256" key="7">
    <source>
        <dbReference type="ARBA" id="ARBA00023292"/>
    </source>
</evidence>
<dbReference type="FunFam" id="2.10.25.10:FF:000082">
    <property type="entry name" value="Laminin subunit alpha 1"/>
    <property type="match status" value="1"/>
</dbReference>
<feature type="disulfide bond" evidence="8">
    <location>
        <begin position="89"/>
        <end position="106"/>
    </location>
</feature>
<keyword evidence="2" id="KW-0964">Secreted</keyword>
<evidence type="ECO:0000256" key="2">
    <source>
        <dbReference type="ARBA" id="ARBA00022525"/>
    </source>
</evidence>
<keyword evidence="6" id="KW-0325">Glycoprotein</keyword>
<keyword evidence="5 8" id="KW-1015">Disulfide bond</keyword>
<sequence length="704" mass="78655">MNRLINMKNFYYLCIIFSLSFTWGQAKEEEGSCHCSLVGTVSSVESESICDEKTLQCKCLPNVTGLNCDECSWGHYGIISSVGCTSCSCSALGSFDSHCDEETGQCSCKKGRSGLTCDQCEPLKYEYEDSCIDCNCDAIGSEDLQCDSTGQCPCRENVEGTQCNRCKENTYNLPEGCIPCPLCYDLVLSEDLPFKENLTATANVINEIAEQLPSLLKKHEDFIKEIQLLNDKISELKPNETDLSLEIDFFEMEQQLTDFENNLQSSISKLEDLQAERYANLIAELETLLKDSNALLQSAQTELENATTRSEAILTHNNTMTELAKSAESELEKIEKAADELSGASEKISALAAETCSNADKLEETEKKLAVELGDLLSEVTKTSDGVLAAKKYATEFNEQTKQTHHEARLLQGEADAVVVPEGDDWHQDFAAVESSTSAIQGVIKDVGETGKELEDQLASMGAYLASVGDQQSAMDGFLTTALGYQARANSAREMRASSFAQGLGYMADYEAFQRFQQSIRELMERVAGIQAIIDFINQHATETRHIFDELVEIIKDVENLKLKMDVILKVVEANDNYILSNINLIEEIEREDQEIVAKLEEYEVQLKSIRYNVDELNKIEEETDEKIKEVELYVQLLDLILSEQDVMEEEIVKLESIYDTVDEMTELKETLKEEVANIKEILESLPIDDNSLCEAPESEPKLE</sequence>
<dbReference type="Pfam" id="PF00053">
    <property type="entry name" value="EGF_laminin"/>
    <property type="match status" value="3"/>
</dbReference>
<dbReference type="InterPro" id="IPR002049">
    <property type="entry name" value="LE_dom"/>
</dbReference>
<protein>
    <recommendedName>
        <fullName evidence="11">Laminin EGF-like domain-containing protein</fullName>
    </recommendedName>
</protein>
<dbReference type="CDD" id="cd00055">
    <property type="entry name" value="EGF_Lam"/>
    <property type="match status" value="3"/>
</dbReference>
<evidence type="ECO:0000313" key="12">
    <source>
        <dbReference type="EMBL" id="KAB0796728.1"/>
    </source>
</evidence>
<proteinExistence type="predicted"/>
<organism evidence="12 13">
    <name type="scientific">Photinus pyralis</name>
    <name type="common">Common eastern firefly</name>
    <name type="synonym">Lampyris pyralis</name>
    <dbReference type="NCBI Taxonomy" id="7054"/>
    <lineage>
        <taxon>Eukaryota</taxon>
        <taxon>Metazoa</taxon>
        <taxon>Ecdysozoa</taxon>
        <taxon>Arthropoda</taxon>
        <taxon>Hexapoda</taxon>
        <taxon>Insecta</taxon>
        <taxon>Pterygota</taxon>
        <taxon>Neoptera</taxon>
        <taxon>Endopterygota</taxon>
        <taxon>Coleoptera</taxon>
        <taxon>Polyphaga</taxon>
        <taxon>Elateriformia</taxon>
        <taxon>Elateroidea</taxon>
        <taxon>Lampyridae</taxon>
        <taxon>Lampyrinae</taxon>
        <taxon>Photinus</taxon>
    </lineage>
</organism>
<feature type="signal peptide" evidence="10">
    <location>
        <begin position="1"/>
        <end position="26"/>
    </location>
</feature>
<keyword evidence="7 8" id="KW-0424">Laminin EGF-like domain</keyword>
<feature type="disulfide bond" evidence="8">
    <location>
        <begin position="108"/>
        <end position="117"/>
    </location>
</feature>
<dbReference type="AlphaFoldDB" id="A0A5N4AHN3"/>
<comment type="caution">
    <text evidence="12">The sequence shown here is derived from an EMBL/GenBank/DDBJ whole genome shotgun (WGS) entry which is preliminary data.</text>
</comment>
<dbReference type="PROSITE" id="PS50027">
    <property type="entry name" value="EGF_LAM_2"/>
    <property type="match status" value="3"/>
</dbReference>
<dbReference type="InterPro" id="IPR050440">
    <property type="entry name" value="Laminin/Netrin_ECM"/>
</dbReference>
<dbReference type="GO" id="GO:0009888">
    <property type="term" value="P:tissue development"/>
    <property type="evidence" value="ECO:0007669"/>
    <property type="project" value="TreeGrafter"/>
</dbReference>
<evidence type="ECO:0000256" key="10">
    <source>
        <dbReference type="SAM" id="SignalP"/>
    </source>
</evidence>
<evidence type="ECO:0000256" key="8">
    <source>
        <dbReference type="PROSITE-ProRule" id="PRU00460"/>
    </source>
</evidence>
<dbReference type="InParanoid" id="A0A5N4AHN3"/>
<accession>A0A5N4AHN3</accession>
<feature type="disulfide bond" evidence="8">
    <location>
        <begin position="134"/>
        <end position="146"/>
    </location>
</feature>
<feature type="coiled-coil region" evidence="9">
    <location>
        <begin position="582"/>
        <end position="620"/>
    </location>
</feature>
<dbReference type="Proteomes" id="UP000327044">
    <property type="component" value="Unassembled WGS sequence"/>
</dbReference>
<evidence type="ECO:0000256" key="1">
    <source>
        <dbReference type="ARBA" id="ARBA00004613"/>
    </source>
</evidence>
<dbReference type="PANTHER" id="PTHR10574:SF406">
    <property type="entry name" value="LAMININ SUBUNIT ALPHA 5"/>
    <property type="match status" value="1"/>
</dbReference>
<feature type="domain" description="Laminin EGF-like" evidence="11">
    <location>
        <begin position="87"/>
        <end position="133"/>
    </location>
</feature>
<keyword evidence="3 10" id="KW-0732">Signal</keyword>
<dbReference type="GO" id="GO:0009887">
    <property type="term" value="P:animal organ morphogenesis"/>
    <property type="evidence" value="ECO:0007669"/>
    <property type="project" value="TreeGrafter"/>
</dbReference>
<evidence type="ECO:0000256" key="3">
    <source>
        <dbReference type="ARBA" id="ARBA00022729"/>
    </source>
</evidence>
<dbReference type="OrthoDB" id="18487at2759"/>
<feature type="coiled-coil region" evidence="9">
    <location>
        <begin position="256"/>
        <end position="379"/>
    </location>
</feature>
<evidence type="ECO:0000313" key="13">
    <source>
        <dbReference type="Proteomes" id="UP000327044"/>
    </source>
</evidence>
<keyword evidence="9" id="KW-0175">Coiled coil</keyword>
<name>A0A5N4AHN3_PHOPY</name>
<dbReference type="PROSITE" id="PS01248">
    <property type="entry name" value="EGF_LAM_1"/>
    <property type="match status" value="1"/>
</dbReference>
<keyword evidence="4" id="KW-0677">Repeat</keyword>
<feature type="domain" description="Laminin EGF-like" evidence="11">
    <location>
        <begin position="33"/>
        <end position="86"/>
    </location>
</feature>
<comment type="caution">
    <text evidence="8">Lacks conserved residue(s) required for the propagation of feature annotation.</text>
</comment>
<dbReference type="FunFam" id="2.10.25.10:FF:000105">
    <property type="entry name" value="laminin subunit gamma-1"/>
    <property type="match status" value="1"/>
</dbReference>
<evidence type="ECO:0000256" key="4">
    <source>
        <dbReference type="ARBA" id="ARBA00022737"/>
    </source>
</evidence>
<dbReference type="GO" id="GO:0048731">
    <property type="term" value="P:system development"/>
    <property type="evidence" value="ECO:0007669"/>
    <property type="project" value="UniProtKB-ARBA"/>
</dbReference>
<feature type="disulfide bond" evidence="8">
    <location>
        <begin position="154"/>
        <end position="163"/>
    </location>
</feature>
<dbReference type="PANTHER" id="PTHR10574">
    <property type="entry name" value="NETRIN/LAMININ-RELATED"/>
    <property type="match status" value="1"/>
</dbReference>
<feature type="chain" id="PRO_5024299912" description="Laminin EGF-like domain-containing protein" evidence="10">
    <location>
        <begin position="27"/>
        <end position="704"/>
    </location>
</feature>
<evidence type="ECO:0000256" key="9">
    <source>
        <dbReference type="SAM" id="Coils"/>
    </source>
</evidence>
<dbReference type="FunFam" id="2.10.25.10:FF:000094">
    <property type="entry name" value="Laminin subunit alpha-2"/>
    <property type="match status" value="1"/>
</dbReference>
<gene>
    <name evidence="12" type="ORF">PPYR_10789</name>
</gene>
<evidence type="ECO:0000256" key="6">
    <source>
        <dbReference type="ARBA" id="ARBA00023180"/>
    </source>
</evidence>
<dbReference type="Gene3D" id="2.10.25.10">
    <property type="entry name" value="Laminin"/>
    <property type="match status" value="3"/>
</dbReference>
<keyword evidence="13" id="KW-1185">Reference proteome</keyword>
<dbReference type="EMBL" id="VVIM01000007">
    <property type="protein sequence ID" value="KAB0796728.1"/>
    <property type="molecule type" value="Genomic_DNA"/>
</dbReference>
<comment type="subcellular location">
    <subcellularLocation>
        <location evidence="1">Secreted</location>
    </subcellularLocation>
</comment>
<evidence type="ECO:0000259" key="11">
    <source>
        <dbReference type="PROSITE" id="PS50027"/>
    </source>
</evidence>
<reference evidence="12 13" key="1">
    <citation type="journal article" date="2018" name="Elife">
        <title>Firefly genomes illuminate parallel origins of bioluminescence in beetles.</title>
        <authorList>
            <person name="Fallon T.R."/>
            <person name="Lower S.E."/>
            <person name="Chang C.H."/>
            <person name="Bessho-Uehara M."/>
            <person name="Martin G.J."/>
            <person name="Bewick A.J."/>
            <person name="Behringer M."/>
            <person name="Debat H.J."/>
            <person name="Wong I."/>
            <person name="Day J.C."/>
            <person name="Suvorov A."/>
            <person name="Silva C.J."/>
            <person name="Stanger-Hall K.F."/>
            <person name="Hall D.W."/>
            <person name="Schmitz R.J."/>
            <person name="Nelson D.R."/>
            <person name="Lewis S.M."/>
            <person name="Shigenobu S."/>
            <person name="Bybee S.M."/>
            <person name="Larracuente A.M."/>
            <person name="Oba Y."/>
            <person name="Weng J.K."/>
        </authorList>
    </citation>
    <scope>NUCLEOTIDE SEQUENCE [LARGE SCALE GENOMIC DNA]</scope>
    <source>
        <strain evidence="12">1611_PpyrPB1</strain>
        <tissue evidence="12">Whole body</tissue>
    </source>
</reference>
<dbReference type="SUPFAM" id="SSF58104">
    <property type="entry name" value="Methyl-accepting chemotaxis protein (MCP) signaling domain"/>
    <property type="match status" value="1"/>
</dbReference>
<feature type="domain" description="Laminin EGF-like" evidence="11">
    <location>
        <begin position="134"/>
        <end position="179"/>
    </location>
</feature>
<evidence type="ECO:0000256" key="5">
    <source>
        <dbReference type="ARBA" id="ARBA00023157"/>
    </source>
</evidence>
<feature type="coiled-coil region" evidence="9">
    <location>
        <begin position="655"/>
        <end position="685"/>
    </location>
</feature>
<dbReference type="PRINTS" id="PR00011">
    <property type="entry name" value="EGFLAMININ"/>
</dbReference>
<dbReference type="SMART" id="SM00180">
    <property type="entry name" value="EGF_Lam"/>
    <property type="match status" value="3"/>
</dbReference>
<dbReference type="SUPFAM" id="SSF57196">
    <property type="entry name" value="EGF/Laminin"/>
    <property type="match status" value="3"/>
</dbReference>
<feature type="disulfide bond" evidence="8">
    <location>
        <begin position="87"/>
        <end position="99"/>
    </location>
</feature>
<dbReference type="GO" id="GO:0005576">
    <property type="term" value="C:extracellular region"/>
    <property type="evidence" value="ECO:0007669"/>
    <property type="project" value="UniProtKB-SubCell"/>
</dbReference>
<feature type="disulfide bond" evidence="8">
    <location>
        <begin position="59"/>
        <end position="68"/>
    </location>
</feature>